<feature type="chain" id="PRO_5009309186" evidence="1">
    <location>
        <begin position="21"/>
        <end position="77"/>
    </location>
</feature>
<accession>A0A1I7UPC3</accession>
<organism evidence="2 3">
    <name type="scientific">Caenorhabditis tropicalis</name>
    <dbReference type="NCBI Taxonomy" id="1561998"/>
    <lineage>
        <taxon>Eukaryota</taxon>
        <taxon>Metazoa</taxon>
        <taxon>Ecdysozoa</taxon>
        <taxon>Nematoda</taxon>
        <taxon>Chromadorea</taxon>
        <taxon>Rhabditida</taxon>
        <taxon>Rhabditina</taxon>
        <taxon>Rhabditomorpha</taxon>
        <taxon>Rhabditoidea</taxon>
        <taxon>Rhabditidae</taxon>
        <taxon>Peloderinae</taxon>
        <taxon>Caenorhabditis</taxon>
    </lineage>
</organism>
<evidence type="ECO:0000313" key="3">
    <source>
        <dbReference type="WBParaSite" id="Csp11.Scaffold630.g17997.t3"/>
    </source>
</evidence>
<proteinExistence type="predicted"/>
<name>A0A1I7UPC3_9PELO</name>
<dbReference type="AlphaFoldDB" id="A0A1I7UPC3"/>
<dbReference type="Proteomes" id="UP000095282">
    <property type="component" value="Unplaced"/>
</dbReference>
<protein>
    <submittedName>
        <fullName evidence="3">CA domain-containing protein</fullName>
    </submittedName>
</protein>
<dbReference type="STRING" id="1561998.A0A1I7UPC3"/>
<dbReference type="WBParaSite" id="Csp11.Scaffold630.g17997.t3">
    <property type="protein sequence ID" value="Csp11.Scaffold630.g17997.t3"/>
    <property type="gene ID" value="Csp11.Scaffold630.g17997"/>
</dbReference>
<evidence type="ECO:0000256" key="1">
    <source>
        <dbReference type="SAM" id="SignalP"/>
    </source>
</evidence>
<reference evidence="3" key="1">
    <citation type="submission" date="2016-11" db="UniProtKB">
        <authorList>
            <consortium name="WormBaseParasite"/>
        </authorList>
    </citation>
    <scope>IDENTIFICATION</scope>
</reference>
<feature type="signal peptide" evidence="1">
    <location>
        <begin position="1"/>
        <end position="20"/>
    </location>
</feature>
<keyword evidence="2" id="KW-1185">Reference proteome</keyword>
<keyword evidence="1" id="KW-0732">Signal</keyword>
<sequence length="77" mass="8982">MKPKMKILFFFSIILPTVISLTRFTVPESAQIGHRIGWISGKKEESVTPKYFVVFPDEQTSKKERRELERKREGIGI</sequence>
<evidence type="ECO:0000313" key="2">
    <source>
        <dbReference type="Proteomes" id="UP000095282"/>
    </source>
</evidence>